<evidence type="ECO:0000259" key="1">
    <source>
        <dbReference type="PROSITE" id="PS50943"/>
    </source>
</evidence>
<dbReference type="InterPro" id="IPR010982">
    <property type="entry name" value="Lambda_DNA-bd_dom_sf"/>
</dbReference>
<dbReference type="Proteomes" id="UP000630615">
    <property type="component" value="Unassembled WGS sequence"/>
</dbReference>
<dbReference type="Gene3D" id="1.10.260.40">
    <property type="entry name" value="lambda repressor-like DNA-binding domains"/>
    <property type="match status" value="1"/>
</dbReference>
<dbReference type="EMBL" id="BMKI01000015">
    <property type="protein sequence ID" value="GGD03137.1"/>
    <property type="molecule type" value="Genomic_DNA"/>
</dbReference>
<evidence type="ECO:0000313" key="3">
    <source>
        <dbReference type="Proteomes" id="UP000630615"/>
    </source>
</evidence>
<sequence>MFRLFKKRKATNQVKFLRDAKGISQKELAQTVERISKERFGKATPLAEQTVKAIEEYRYMPTFGLAKLISDALGEELESVFHKIN</sequence>
<dbReference type="InterPro" id="IPR001387">
    <property type="entry name" value="Cro/C1-type_HTH"/>
</dbReference>
<keyword evidence="3" id="KW-1185">Reference proteome</keyword>
<dbReference type="SMART" id="SM00530">
    <property type="entry name" value="HTH_XRE"/>
    <property type="match status" value="1"/>
</dbReference>
<dbReference type="RefSeq" id="WP_088271990.1">
    <property type="nucleotide sequence ID" value="NZ_BMKI01000015.1"/>
</dbReference>
<dbReference type="PROSITE" id="PS50943">
    <property type="entry name" value="HTH_CROC1"/>
    <property type="match status" value="1"/>
</dbReference>
<dbReference type="CDD" id="cd00093">
    <property type="entry name" value="HTH_XRE"/>
    <property type="match status" value="1"/>
</dbReference>
<reference evidence="3" key="1">
    <citation type="journal article" date="2019" name="Int. J. Syst. Evol. Microbiol.">
        <title>The Global Catalogue of Microorganisms (GCM) 10K type strain sequencing project: providing services to taxonomists for standard genome sequencing and annotation.</title>
        <authorList>
            <consortium name="The Broad Institute Genomics Platform"/>
            <consortium name="The Broad Institute Genome Sequencing Center for Infectious Disease"/>
            <person name="Wu L."/>
            <person name="Ma J."/>
        </authorList>
    </citation>
    <scope>NUCLEOTIDE SEQUENCE [LARGE SCALE GENOMIC DNA]</scope>
    <source>
        <strain evidence="3">CGMCC 1.15942</strain>
    </source>
</reference>
<gene>
    <name evidence="2" type="ORF">GCM10011573_35790</name>
</gene>
<feature type="domain" description="HTH cro/C1-type" evidence="1">
    <location>
        <begin position="14"/>
        <end position="80"/>
    </location>
</feature>
<dbReference type="SUPFAM" id="SSF47413">
    <property type="entry name" value="lambda repressor-like DNA-binding domains"/>
    <property type="match status" value="1"/>
</dbReference>
<name>A0ABQ1PTK4_9ENTE</name>
<comment type="caution">
    <text evidence="2">The sequence shown here is derived from an EMBL/GenBank/DDBJ whole genome shotgun (WGS) entry which is preliminary data.</text>
</comment>
<organism evidence="2 3">
    <name type="scientific">Enterococcus wangshanyuanii</name>
    <dbReference type="NCBI Taxonomy" id="2005703"/>
    <lineage>
        <taxon>Bacteria</taxon>
        <taxon>Bacillati</taxon>
        <taxon>Bacillota</taxon>
        <taxon>Bacilli</taxon>
        <taxon>Lactobacillales</taxon>
        <taxon>Enterococcaceae</taxon>
        <taxon>Enterococcus</taxon>
    </lineage>
</organism>
<accession>A0ABQ1PTK4</accession>
<proteinExistence type="predicted"/>
<evidence type="ECO:0000313" key="2">
    <source>
        <dbReference type="EMBL" id="GGD03137.1"/>
    </source>
</evidence>
<protein>
    <recommendedName>
        <fullName evidence="1">HTH cro/C1-type domain-containing protein</fullName>
    </recommendedName>
</protein>